<accession>A0AAQ3LDS6</accession>
<evidence type="ECO:0000256" key="1">
    <source>
        <dbReference type="ARBA" id="ARBA00001946"/>
    </source>
</evidence>
<dbReference type="Pfam" id="PF00348">
    <property type="entry name" value="polyprenyl_synt"/>
    <property type="match status" value="1"/>
</dbReference>
<dbReference type="GO" id="GO:0046872">
    <property type="term" value="F:metal ion binding"/>
    <property type="evidence" value="ECO:0007669"/>
    <property type="project" value="UniProtKB-KW"/>
</dbReference>
<dbReference type="Gene3D" id="1.10.600.10">
    <property type="entry name" value="Farnesyl Diphosphate Synthase"/>
    <property type="match status" value="1"/>
</dbReference>
<organism evidence="9 10">
    <name type="scientific">Rubellicoccus peritrichatus</name>
    <dbReference type="NCBI Taxonomy" id="3080537"/>
    <lineage>
        <taxon>Bacteria</taxon>
        <taxon>Pseudomonadati</taxon>
        <taxon>Verrucomicrobiota</taxon>
        <taxon>Opitutia</taxon>
        <taxon>Puniceicoccales</taxon>
        <taxon>Cerasicoccaceae</taxon>
        <taxon>Rubellicoccus</taxon>
    </lineage>
</organism>
<feature type="region of interest" description="Disordered" evidence="8">
    <location>
        <begin position="1"/>
        <end position="22"/>
    </location>
</feature>
<protein>
    <submittedName>
        <fullName evidence="9">Polyprenyl synthetase family protein</fullName>
    </submittedName>
</protein>
<dbReference type="SFLD" id="SFLDS00005">
    <property type="entry name" value="Isoprenoid_Synthase_Type_I"/>
    <property type="match status" value="1"/>
</dbReference>
<dbReference type="Proteomes" id="UP001304300">
    <property type="component" value="Chromosome"/>
</dbReference>
<dbReference type="EMBL" id="CP136920">
    <property type="protein sequence ID" value="WOO42055.1"/>
    <property type="molecule type" value="Genomic_DNA"/>
</dbReference>
<comment type="similarity">
    <text evidence="2 7">Belongs to the FPP/GGPP synthase family.</text>
</comment>
<keyword evidence="3 7" id="KW-0808">Transferase</keyword>
<dbReference type="PANTHER" id="PTHR43281">
    <property type="entry name" value="FARNESYL DIPHOSPHATE SYNTHASE"/>
    <property type="match status" value="1"/>
</dbReference>
<dbReference type="RefSeq" id="WP_317834539.1">
    <property type="nucleotide sequence ID" value="NZ_CP136920.1"/>
</dbReference>
<name>A0AAQ3LDS6_9BACT</name>
<feature type="compositionally biased region" description="Polar residues" evidence="8">
    <location>
        <begin position="1"/>
        <end position="19"/>
    </location>
</feature>
<evidence type="ECO:0000256" key="8">
    <source>
        <dbReference type="SAM" id="MobiDB-lite"/>
    </source>
</evidence>
<dbReference type="SUPFAM" id="SSF48576">
    <property type="entry name" value="Terpenoid synthases"/>
    <property type="match status" value="1"/>
</dbReference>
<dbReference type="AlphaFoldDB" id="A0AAQ3LDS6"/>
<evidence type="ECO:0000256" key="6">
    <source>
        <dbReference type="ARBA" id="ARBA00023229"/>
    </source>
</evidence>
<keyword evidence="6" id="KW-0414">Isoprene biosynthesis</keyword>
<dbReference type="GO" id="GO:0008299">
    <property type="term" value="P:isoprenoid biosynthetic process"/>
    <property type="evidence" value="ECO:0007669"/>
    <property type="project" value="UniProtKB-KW"/>
</dbReference>
<evidence type="ECO:0000313" key="10">
    <source>
        <dbReference type="Proteomes" id="UP001304300"/>
    </source>
</evidence>
<dbReference type="InterPro" id="IPR000092">
    <property type="entry name" value="Polyprenyl_synt"/>
</dbReference>
<evidence type="ECO:0000313" key="9">
    <source>
        <dbReference type="EMBL" id="WOO42055.1"/>
    </source>
</evidence>
<evidence type="ECO:0000256" key="3">
    <source>
        <dbReference type="ARBA" id="ARBA00022679"/>
    </source>
</evidence>
<dbReference type="KEGG" id="puo:RZN69_03075"/>
<dbReference type="InterPro" id="IPR033749">
    <property type="entry name" value="Polyprenyl_synt_CS"/>
</dbReference>
<evidence type="ECO:0000256" key="2">
    <source>
        <dbReference type="ARBA" id="ARBA00006706"/>
    </source>
</evidence>
<evidence type="ECO:0000256" key="7">
    <source>
        <dbReference type="RuleBase" id="RU004466"/>
    </source>
</evidence>
<sequence length="385" mass="42609">MSRDTTQATGSEAVSAETTSPEDDLLSQFFSLEENLNACMTVSLKELEDRFTPYPALRPVWQPLKAFLRKRGKRVRPMLFLLSYRLFDQDSEIPPMAAFRAAAALEIFHAFALVHDDIIDASHSRRGEPTLHIRLASDAQVSSKNGENLALVLGDILFGFAMERFLDPGFDSGRASRAMRFFLKVAQDTGLGQAVEIAHLEESLGSVSEEEILRTYFLKTTRYTVESPLILGAILAGANHNTEKTLCNFANPLGLAFQIENDLHEVSQLAAGDSDLAYDLHAGVKTLFLKKLHTRLDAKGKAEMELLLREGAALELAAMVKSPVAAEVSNALRNEVSDYFKEARAVLRRSNLSKTQREGLLGFAEFISMNSHHSEAEESRFEASA</sequence>
<comment type="cofactor">
    <cofactor evidence="1">
        <name>Mg(2+)</name>
        <dbReference type="ChEBI" id="CHEBI:18420"/>
    </cofactor>
</comment>
<evidence type="ECO:0000256" key="5">
    <source>
        <dbReference type="ARBA" id="ARBA00022842"/>
    </source>
</evidence>
<gene>
    <name evidence="9" type="ORF">RZN69_03075</name>
</gene>
<keyword evidence="10" id="KW-1185">Reference proteome</keyword>
<reference evidence="9 10" key="1">
    <citation type="submission" date="2023-10" db="EMBL/GenBank/DDBJ databases">
        <title>Rubellicoccus peritrichatus gen. nov., sp. nov., isolated from an algae of coral reef tank.</title>
        <authorList>
            <person name="Luo J."/>
        </authorList>
    </citation>
    <scope>NUCLEOTIDE SEQUENCE [LARGE SCALE GENOMIC DNA]</scope>
    <source>
        <strain evidence="9 10">CR14</strain>
    </source>
</reference>
<dbReference type="PROSITE" id="PS00723">
    <property type="entry name" value="POLYPRENYL_SYNTHASE_1"/>
    <property type="match status" value="1"/>
</dbReference>
<dbReference type="PANTHER" id="PTHR43281:SF1">
    <property type="entry name" value="FARNESYL DIPHOSPHATE SYNTHASE"/>
    <property type="match status" value="1"/>
</dbReference>
<keyword evidence="4" id="KW-0479">Metal-binding</keyword>
<dbReference type="InterPro" id="IPR008949">
    <property type="entry name" value="Isoprenoid_synthase_dom_sf"/>
</dbReference>
<proteinExistence type="inferred from homology"/>
<evidence type="ECO:0000256" key="4">
    <source>
        <dbReference type="ARBA" id="ARBA00022723"/>
    </source>
</evidence>
<dbReference type="GO" id="GO:0004659">
    <property type="term" value="F:prenyltransferase activity"/>
    <property type="evidence" value="ECO:0007669"/>
    <property type="project" value="InterPro"/>
</dbReference>
<keyword evidence="5" id="KW-0460">Magnesium</keyword>